<feature type="region of interest" description="Disordered" evidence="1">
    <location>
        <begin position="101"/>
        <end position="148"/>
    </location>
</feature>
<dbReference type="Proteomes" id="UP001154329">
    <property type="component" value="Chromosome 1"/>
</dbReference>
<gene>
    <name evidence="3" type="ORF">APHIGO_LOCUS2043</name>
</gene>
<keyword evidence="4" id="KW-1185">Reference proteome</keyword>
<sequence>MKSAVVFFQICALYVLFGYSPGLAAPYSETTKVDEVRPYLTDVNEESTTFKPYPTSNRMYRDENPIMMILRQDDGIRLLPLIDETTTLVPTTTTITTYTFSNETTTPAPTTTTLAPTTTTLPPSTTIAPTTTVTPTTSSTTMQPITTNTPQTAKQNKVTCALCIIVMLNN</sequence>
<dbReference type="EMBL" id="OU899034">
    <property type="protein sequence ID" value="CAH1712537.1"/>
    <property type="molecule type" value="Genomic_DNA"/>
</dbReference>
<accession>A0A9P0NCS5</accession>
<evidence type="ECO:0000313" key="4">
    <source>
        <dbReference type="Proteomes" id="UP001154329"/>
    </source>
</evidence>
<name>A0A9P0NCS5_APHGO</name>
<organism evidence="3 4">
    <name type="scientific">Aphis gossypii</name>
    <name type="common">Cotton aphid</name>
    <dbReference type="NCBI Taxonomy" id="80765"/>
    <lineage>
        <taxon>Eukaryota</taxon>
        <taxon>Metazoa</taxon>
        <taxon>Ecdysozoa</taxon>
        <taxon>Arthropoda</taxon>
        <taxon>Hexapoda</taxon>
        <taxon>Insecta</taxon>
        <taxon>Pterygota</taxon>
        <taxon>Neoptera</taxon>
        <taxon>Paraneoptera</taxon>
        <taxon>Hemiptera</taxon>
        <taxon>Sternorrhyncha</taxon>
        <taxon>Aphidomorpha</taxon>
        <taxon>Aphidoidea</taxon>
        <taxon>Aphididae</taxon>
        <taxon>Aphidini</taxon>
        <taxon>Aphis</taxon>
        <taxon>Aphis</taxon>
    </lineage>
</organism>
<keyword evidence="2" id="KW-0732">Signal</keyword>
<evidence type="ECO:0000256" key="1">
    <source>
        <dbReference type="SAM" id="MobiDB-lite"/>
    </source>
</evidence>
<evidence type="ECO:0000313" key="3">
    <source>
        <dbReference type="EMBL" id="CAH1712537.1"/>
    </source>
</evidence>
<reference evidence="3" key="2">
    <citation type="submission" date="2022-10" db="EMBL/GenBank/DDBJ databases">
        <authorList>
            <consortium name="ENA_rothamsted_submissions"/>
            <consortium name="culmorum"/>
            <person name="King R."/>
        </authorList>
    </citation>
    <scope>NUCLEOTIDE SEQUENCE</scope>
</reference>
<reference evidence="3" key="1">
    <citation type="submission" date="2022-02" db="EMBL/GenBank/DDBJ databases">
        <authorList>
            <person name="King R."/>
        </authorList>
    </citation>
    <scope>NUCLEOTIDE SEQUENCE</scope>
</reference>
<dbReference type="AlphaFoldDB" id="A0A9P0NCS5"/>
<protein>
    <submittedName>
        <fullName evidence="3">Uncharacterized protein</fullName>
    </submittedName>
</protein>
<feature type="signal peptide" evidence="2">
    <location>
        <begin position="1"/>
        <end position="24"/>
    </location>
</feature>
<proteinExistence type="predicted"/>
<feature type="chain" id="PRO_5040392602" evidence="2">
    <location>
        <begin position="25"/>
        <end position="170"/>
    </location>
</feature>
<evidence type="ECO:0000256" key="2">
    <source>
        <dbReference type="SAM" id="SignalP"/>
    </source>
</evidence>